<keyword evidence="1" id="KW-0472">Membrane</keyword>
<dbReference type="InterPro" id="IPR045866">
    <property type="entry name" value="FAM210A/B-like"/>
</dbReference>
<proteinExistence type="predicted"/>
<keyword evidence="1" id="KW-0812">Transmembrane</keyword>
<dbReference type="EMBL" id="SWFS01000112">
    <property type="protein sequence ID" value="KAA8916305.1"/>
    <property type="molecule type" value="Genomic_DNA"/>
</dbReference>
<dbReference type="AlphaFoldDB" id="A0A642VCD1"/>
<reference evidence="3" key="1">
    <citation type="journal article" date="2019" name="G3 (Bethesda)">
        <title>Genome Assemblies of Two Rare Opportunistic Yeast Pathogens: Diutina rugosa (syn. Candida rugosa) and Trichomonascus ciferrii (syn. Candida ciferrii).</title>
        <authorList>
            <person name="Mixao V."/>
            <person name="Saus E."/>
            <person name="Hansen A.P."/>
            <person name="Lass-Florl C."/>
            <person name="Gabaldon T."/>
        </authorList>
    </citation>
    <scope>NUCLEOTIDE SEQUENCE</scope>
    <source>
        <strain evidence="3">CBS 4856</strain>
    </source>
</reference>
<organism evidence="3 4">
    <name type="scientific">Trichomonascus ciferrii</name>
    <dbReference type="NCBI Taxonomy" id="44093"/>
    <lineage>
        <taxon>Eukaryota</taxon>
        <taxon>Fungi</taxon>
        <taxon>Dikarya</taxon>
        <taxon>Ascomycota</taxon>
        <taxon>Saccharomycotina</taxon>
        <taxon>Dipodascomycetes</taxon>
        <taxon>Dipodascales</taxon>
        <taxon>Trichomonascaceae</taxon>
        <taxon>Trichomonascus</taxon>
        <taxon>Trichomonascus ciferrii complex</taxon>
    </lineage>
</organism>
<name>A0A642VCD1_9ASCO</name>
<gene>
    <name evidence="3" type="ORF">TRICI_001587</name>
</gene>
<sequence length="192" mass="21784">MLRATSLLHRPLAAGRGIGLRTLRAPARTSLRGFHWSPVRLNQNKRPTLKELTKKYGWTAFGVYMTLSAIDFPLCFLFVHSMGQERVMELEKTVKGWFGMNTDDLATDPDESQKDGDDNNWSLILTELGIAYAIHKSVFFFVRVPATAAITPWAVKTLRKWGFNIGSKSSTNAANRFGTPPSKRQKWTSWFF</sequence>
<dbReference type="PANTHER" id="PTHR21377">
    <property type="entry name" value="PROTEIN FAM210B, MITOCHONDRIAL"/>
    <property type="match status" value="1"/>
</dbReference>
<protein>
    <recommendedName>
        <fullName evidence="2">DUF1279 domain-containing protein</fullName>
    </recommendedName>
</protein>
<evidence type="ECO:0000259" key="2">
    <source>
        <dbReference type="Pfam" id="PF06916"/>
    </source>
</evidence>
<dbReference type="InterPro" id="IPR009688">
    <property type="entry name" value="FAM210A/B-like_dom"/>
</dbReference>
<evidence type="ECO:0000313" key="4">
    <source>
        <dbReference type="Proteomes" id="UP000761534"/>
    </source>
</evidence>
<dbReference type="PANTHER" id="PTHR21377:SF0">
    <property type="entry name" value="PROTEIN FAM210B, MITOCHONDRIAL"/>
    <property type="match status" value="1"/>
</dbReference>
<dbReference type="Proteomes" id="UP000761534">
    <property type="component" value="Unassembled WGS sequence"/>
</dbReference>
<dbReference type="OrthoDB" id="426386at2759"/>
<keyword evidence="1" id="KW-1133">Transmembrane helix</keyword>
<feature type="domain" description="DUF1279" evidence="2">
    <location>
        <begin position="49"/>
        <end position="152"/>
    </location>
</feature>
<evidence type="ECO:0000256" key="1">
    <source>
        <dbReference type="SAM" id="Phobius"/>
    </source>
</evidence>
<dbReference type="VEuPathDB" id="FungiDB:TRICI_001587"/>
<keyword evidence="4" id="KW-1185">Reference proteome</keyword>
<evidence type="ECO:0000313" key="3">
    <source>
        <dbReference type="EMBL" id="KAA8916305.1"/>
    </source>
</evidence>
<comment type="caution">
    <text evidence="3">The sequence shown here is derived from an EMBL/GenBank/DDBJ whole genome shotgun (WGS) entry which is preliminary data.</text>
</comment>
<feature type="transmembrane region" description="Helical" evidence="1">
    <location>
        <begin position="56"/>
        <end position="79"/>
    </location>
</feature>
<dbReference type="Pfam" id="PF06916">
    <property type="entry name" value="FAM210A-B_dom"/>
    <property type="match status" value="1"/>
</dbReference>
<dbReference type="GO" id="GO:0005739">
    <property type="term" value="C:mitochondrion"/>
    <property type="evidence" value="ECO:0007669"/>
    <property type="project" value="TreeGrafter"/>
</dbReference>
<accession>A0A642VCD1</accession>